<evidence type="ECO:0000256" key="6">
    <source>
        <dbReference type="ARBA" id="ARBA00022801"/>
    </source>
</evidence>
<evidence type="ECO:0000256" key="1">
    <source>
        <dbReference type="ARBA" id="ARBA00001946"/>
    </source>
</evidence>
<evidence type="ECO:0000313" key="12">
    <source>
        <dbReference type="EMBL" id="PZX62888.1"/>
    </source>
</evidence>
<sequence length="459" mass="51336">MVTVIIPTLNEAENITAVVNFAQSDKLVSEVIVVDDKSTDNTVILAQKAGAKVITSTKLGKGASMKDGVLCATNDVILFLDGDIDPYPHFTIPLLTQPILQNEVDFTKSSFNRNAGRVTELVAKPLLSIFFPELMRFSQPLSGMIAGKKSLFQQIDFRDDYGVDIGILIDMYLMHVRMKEVEIGYIENKSKPWHALGKMSKEVAQTIILKAATSKNAHYNLEELSVMNEIRSQMEFALTEHIPETNKLVVFDMDNTLLRGRFIDTYAAVNNMTKELMNIRATETDPLIVTKKMATLLKGKSLADLLKIVDAIPIVDDAQRVIQELKKRGYLIGIVSNSFDCITNHIKNKLGMHFSLGNELEFSKSICTGEVKIPSFWFSRKDSLCRHTICKTNAMLGILEKHQIKRENTIAIGDSLNDMCMIKEAGVGVAFCSKDELVNHHADIIIQDYSFEELLKLAK</sequence>
<comment type="cofactor">
    <cofactor evidence="1">
        <name>Mg(2+)</name>
        <dbReference type="ChEBI" id="CHEBI:18420"/>
    </cofactor>
</comment>
<evidence type="ECO:0000256" key="5">
    <source>
        <dbReference type="ARBA" id="ARBA00022723"/>
    </source>
</evidence>
<dbReference type="SFLD" id="SFLDG01129">
    <property type="entry name" value="C1.5:_HAD__Beta-PGM__Phosphata"/>
    <property type="match status" value="1"/>
</dbReference>
<dbReference type="GO" id="GO:0006564">
    <property type="term" value="P:L-serine biosynthetic process"/>
    <property type="evidence" value="ECO:0007669"/>
    <property type="project" value="UniProtKB-KW"/>
</dbReference>
<dbReference type="EMBL" id="QKZV01000004">
    <property type="protein sequence ID" value="PZX62888.1"/>
    <property type="molecule type" value="Genomic_DNA"/>
</dbReference>
<dbReference type="Pfam" id="PF00535">
    <property type="entry name" value="Glycos_transf_2"/>
    <property type="match status" value="1"/>
</dbReference>
<comment type="catalytic activity">
    <reaction evidence="9">
        <text>O-phospho-L-serine + H2O = L-serine + phosphate</text>
        <dbReference type="Rhea" id="RHEA:21208"/>
        <dbReference type="ChEBI" id="CHEBI:15377"/>
        <dbReference type="ChEBI" id="CHEBI:33384"/>
        <dbReference type="ChEBI" id="CHEBI:43474"/>
        <dbReference type="ChEBI" id="CHEBI:57524"/>
        <dbReference type="EC" id="3.1.3.3"/>
    </reaction>
</comment>
<evidence type="ECO:0000256" key="2">
    <source>
        <dbReference type="ARBA" id="ARBA00005135"/>
    </source>
</evidence>
<dbReference type="RefSeq" id="WP_111294994.1">
    <property type="nucleotide sequence ID" value="NZ_QKZV01000004.1"/>
</dbReference>
<dbReference type="GO" id="GO:0036424">
    <property type="term" value="F:L-phosphoserine phosphatase activity"/>
    <property type="evidence" value="ECO:0007669"/>
    <property type="project" value="TreeGrafter"/>
</dbReference>
<dbReference type="PANTHER" id="PTHR43344">
    <property type="entry name" value="PHOSPHOSERINE PHOSPHATASE"/>
    <property type="match status" value="1"/>
</dbReference>
<comment type="caution">
    <text evidence="12">The sequence shown here is derived from an EMBL/GenBank/DDBJ whole genome shotgun (WGS) entry which is preliminary data.</text>
</comment>
<dbReference type="Gene3D" id="3.40.50.1000">
    <property type="entry name" value="HAD superfamily/HAD-like"/>
    <property type="match status" value="1"/>
</dbReference>
<dbReference type="Gene3D" id="3.90.550.10">
    <property type="entry name" value="Spore Coat Polysaccharide Biosynthesis Protein SpsA, Chain A"/>
    <property type="match status" value="1"/>
</dbReference>
<protein>
    <recommendedName>
        <fullName evidence="3">phosphoserine phosphatase</fullName>
        <ecNumber evidence="3">3.1.3.3</ecNumber>
    </recommendedName>
</protein>
<dbReference type="OrthoDB" id="9797819at2"/>
<dbReference type="InterPro" id="IPR036412">
    <property type="entry name" value="HAD-like_sf"/>
</dbReference>
<gene>
    <name evidence="12" type="ORF">LX80_01582</name>
</gene>
<keyword evidence="6" id="KW-0378">Hydrolase</keyword>
<proteinExistence type="predicted"/>
<dbReference type="SUPFAM" id="SSF53448">
    <property type="entry name" value="Nucleotide-diphospho-sugar transferases"/>
    <property type="match status" value="1"/>
</dbReference>
<reference evidence="12 13" key="1">
    <citation type="submission" date="2018-06" db="EMBL/GenBank/DDBJ databases">
        <title>Genomic Encyclopedia of Archaeal and Bacterial Type Strains, Phase II (KMG-II): from individual species to whole genera.</title>
        <authorList>
            <person name="Goeker M."/>
        </authorList>
    </citation>
    <scope>NUCLEOTIDE SEQUENCE [LARGE SCALE GENOMIC DNA]</scope>
    <source>
        <strain evidence="12 13">DSM 23241</strain>
    </source>
</reference>
<keyword evidence="5" id="KW-0479">Metal-binding</keyword>
<keyword evidence="7" id="KW-0460">Magnesium</keyword>
<dbReference type="Pfam" id="PF00702">
    <property type="entry name" value="Hydrolase"/>
    <property type="match status" value="1"/>
</dbReference>
<dbReference type="SUPFAM" id="SSF56784">
    <property type="entry name" value="HAD-like"/>
    <property type="match status" value="1"/>
</dbReference>
<accession>A0A2W7RQ49</accession>
<dbReference type="InterPro" id="IPR050582">
    <property type="entry name" value="HAD-like_SerB"/>
</dbReference>
<dbReference type="SFLD" id="SFLDS00003">
    <property type="entry name" value="Haloacid_Dehalogenase"/>
    <property type="match status" value="1"/>
</dbReference>
<evidence type="ECO:0000256" key="4">
    <source>
        <dbReference type="ARBA" id="ARBA00022605"/>
    </source>
</evidence>
<evidence type="ECO:0000256" key="10">
    <source>
        <dbReference type="ARBA" id="ARBA00048523"/>
    </source>
</evidence>
<evidence type="ECO:0000256" key="9">
    <source>
        <dbReference type="ARBA" id="ARBA00048138"/>
    </source>
</evidence>
<dbReference type="GO" id="GO:0000287">
    <property type="term" value="F:magnesium ion binding"/>
    <property type="evidence" value="ECO:0007669"/>
    <property type="project" value="TreeGrafter"/>
</dbReference>
<dbReference type="InterPro" id="IPR023214">
    <property type="entry name" value="HAD_sf"/>
</dbReference>
<dbReference type="GO" id="GO:0005737">
    <property type="term" value="C:cytoplasm"/>
    <property type="evidence" value="ECO:0007669"/>
    <property type="project" value="TreeGrafter"/>
</dbReference>
<evidence type="ECO:0000259" key="11">
    <source>
        <dbReference type="Pfam" id="PF00535"/>
    </source>
</evidence>
<feature type="domain" description="Glycosyltransferase 2-like" evidence="11">
    <location>
        <begin position="3"/>
        <end position="152"/>
    </location>
</feature>
<dbReference type="InterPro" id="IPR029044">
    <property type="entry name" value="Nucleotide-diphossugar_trans"/>
</dbReference>
<dbReference type="EC" id="3.1.3.3" evidence="3"/>
<evidence type="ECO:0000256" key="3">
    <source>
        <dbReference type="ARBA" id="ARBA00012640"/>
    </source>
</evidence>
<organism evidence="12 13">
    <name type="scientific">Hydrotalea sandarakina</name>
    <dbReference type="NCBI Taxonomy" id="1004304"/>
    <lineage>
        <taxon>Bacteria</taxon>
        <taxon>Pseudomonadati</taxon>
        <taxon>Bacteroidota</taxon>
        <taxon>Chitinophagia</taxon>
        <taxon>Chitinophagales</taxon>
        <taxon>Chitinophagaceae</taxon>
        <taxon>Hydrotalea</taxon>
    </lineage>
</organism>
<dbReference type="AlphaFoldDB" id="A0A2W7RQ49"/>
<dbReference type="Proteomes" id="UP000249720">
    <property type="component" value="Unassembled WGS sequence"/>
</dbReference>
<dbReference type="CDD" id="cd04179">
    <property type="entry name" value="DPM_DPG-synthase_like"/>
    <property type="match status" value="1"/>
</dbReference>
<comment type="catalytic activity">
    <reaction evidence="10">
        <text>O-phospho-D-serine + H2O = D-serine + phosphate</text>
        <dbReference type="Rhea" id="RHEA:24873"/>
        <dbReference type="ChEBI" id="CHEBI:15377"/>
        <dbReference type="ChEBI" id="CHEBI:35247"/>
        <dbReference type="ChEBI" id="CHEBI:43474"/>
        <dbReference type="ChEBI" id="CHEBI:58680"/>
        <dbReference type="EC" id="3.1.3.3"/>
    </reaction>
</comment>
<comment type="pathway">
    <text evidence="2">Amino-acid biosynthesis; L-serine biosynthesis; L-serine from 3-phospho-D-glycerate: step 3/3.</text>
</comment>
<keyword evidence="4" id="KW-0028">Amino-acid biosynthesis</keyword>
<evidence type="ECO:0000256" key="7">
    <source>
        <dbReference type="ARBA" id="ARBA00022842"/>
    </source>
</evidence>
<dbReference type="InterPro" id="IPR001173">
    <property type="entry name" value="Glyco_trans_2-like"/>
</dbReference>
<dbReference type="PANTHER" id="PTHR43344:SF2">
    <property type="entry name" value="PHOSPHOSERINE PHOSPHATASE"/>
    <property type="match status" value="1"/>
</dbReference>
<keyword evidence="13" id="KW-1185">Reference proteome</keyword>
<keyword evidence="8" id="KW-0718">Serine biosynthesis</keyword>
<evidence type="ECO:0000256" key="8">
    <source>
        <dbReference type="ARBA" id="ARBA00023299"/>
    </source>
</evidence>
<evidence type="ECO:0000313" key="13">
    <source>
        <dbReference type="Proteomes" id="UP000249720"/>
    </source>
</evidence>
<name>A0A2W7RQ49_9BACT</name>
<dbReference type="NCBIfam" id="TIGR01488">
    <property type="entry name" value="HAD-SF-IB"/>
    <property type="match status" value="1"/>
</dbReference>